<proteinExistence type="predicted"/>
<keyword evidence="3" id="KW-1185">Reference proteome</keyword>
<dbReference type="AlphaFoldDB" id="A0A1I1EL09"/>
<dbReference type="OrthoDB" id="9801997at2"/>
<dbReference type="Gene3D" id="1.20.1290.10">
    <property type="entry name" value="AhpD-like"/>
    <property type="match status" value="1"/>
</dbReference>
<accession>A0A1I1EL09</accession>
<feature type="domain" description="Carboxymuconolactone decarboxylase-like" evidence="1">
    <location>
        <begin position="14"/>
        <end position="95"/>
    </location>
</feature>
<dbReference type="InterPro" id="IPR003779">
    <property type="entry name" value="CMD-like"/>
</dbReference>
<reference evidence="3" key="1">
    <citation type="submission" date="2016-10" db="EMBL/GenBank/DDBJ databases">
        <authorList>
            <person name="Varghese N."/>
            <person name="Submissions S."/>
        </authorList>
    </citation>
    <scope>NUCLEOTIDE SEQUENCE [LARGE SCALE GENOMIC DNA]</scope>
    <source>
        <strain evidence="3">CGMCC 1.12041</strain>
    </source>
</reference>
<dbReference type="Pfam" id="PF02627">
    <property type="entry name" value="CMD"/>
    <property type="match status" value="1"/>
</dbReference>
<keyword evidence="2" id="KW-0575">Peroxidase</keyword>
<dbReference type="PANTHER" id="PTHR34846:SF10">
    <property type="entry name" value="CYTOPLASMIC PROTEIN"/>
    <property type="match status" value="1"/>
</dbReference>
<dbReference type="EMBL" id="FOLD01000002">
    <property type="protein sequence ID" value="SFB87326.1"/>
    <property type="molecule type" value="Genomic_DNA"/>
</dbReference>
<dbReference type="NCBIfam" id="TIGR00778">
    <property type="entry name" value="ahpD_dom"/>
    <property type="match status" value="1"/>
</dbReference>
<organism evidence="2 3">
    <name type="scientific">Massilia yuzhufengensis</name>
    <dbReference type="NCBI Taxonomy" id="1164594"/>
    <lineage>
        <taxon>Bacteria</taxon>
        <taxon>Pseudomonadati</taxon>
        <taxon>Pseudomonadota</taxon>
        <taxon>Betaproteobacteria</taxon>
        <taxon>Burkholderiales</taxon>
        <taxon>Oxalobacteraceae</taxon>
        <taxon>Telluria group</taxon>
        <taxon>Massilia</taxon>
    </lineage>
</organism>
<name>A0A1I1EL09_9BURK</name>
<evidence type="ECO:0000313" key="2">
    <source>
        <dbReference type="EMBL" id="SFB87326.1"/>
    </source>
</evidence>
<sequence length="154" mass="17064">MSHAARLPFFSLAPKSLHAMINLSKSVSQGAIGERLFELVNLRVSQVNGCGVCVDMHWRFLLKQGADPRHLNAIAGWREAPFFSARERAALAWADALNALPQRDDTDAAYLEVLEHFNETEIAELSYGVAAIRGWNVLNIALRNQIPEQPAPGF</sequence>
<evidence type="ECO:0000313" key="3">
    <source>
        <dbReference type="Proteomes" id="UP000198639"/>
    </source>
</evidence>
<dbReference type="SUPFAM" id="SSF69118">
    <property type="entry name" value="AhpD-like"/>
    <property type="match status" value="1"/>
</dbReference>
<dbReference type="InterPro" id="IPR029032">
    <property type="entry name" value="AhpD-like"/>
</dbReference>
<dbReference type="STRING" id="1164594.SAMN05216204_102147"/>
<dbReference type="GO" id="GO:0051920">
    <property type="term" value="F:peroxiredoxin activity"/>
    <property type="evidence" value="ECO:0007669"/>
    <property type="project" value="InterPro"/>
</dbReference>
<keyword evidence="2" id="KW-0560">Oxidoreductase</keyword>
<evidence type="ECO:0000259" key="1">
    <source>
        <dbReference type="Pfam" id="PF02627"/>
    </source>
</evidence>
<dbReference type="Proteomes" id="UP000198639">
    <property type="component" value="Unassembled WGS sequence"/>
</dbReference>
<gene>
    <name evidence="2" type="ORF">SAMN05216204_102147</name>
</gene>
<dbReference type="PANTHER" id="PTHR34846">
    <property type="entry name" value="4-CARBOXYMUCONOLACTONE DECARBOXYLASE FAMILY PROTEIN (AFU_ORTHOLOGUE AFUA_6G11590)"/>
    <property type="match status" value="1"/>
</dbReference>
<dbReference type="InterPro" id="IPR004675">
    <property type="entry name" value="AhpD_core"/>
</dbReference>
<protein>
    <submittedName>
        <fullName evidence="2">Alkylhydroperoxidase AhpD family core domain-containing protein</fullName>
    </submittedName>
</protein>
<dbReference type="RefSeq" id="WP_091870718.1">
    <property type="nucleotide sequence ID" value="NZ_FOLD01000002.1"/>
</dbReference>